<dbReference type="InterPro" id="IPR004855">
    <property type="entry name" value="TFIIA_asu/bsu"/>
</dbReference>
<dbReference type="SMART" id="SM01371">
    <property type="entry name" value="TFIIA"/>
    <property type="match status" value="1"/>
</dbReference>
<feature type="region of interest" description="Disordered" evidence="1">
    <location>
        <begin position="40"/>
        <end position="212"/>
    </location>
</feature>
<dbReference type="EMBL" id="KZ110592">
    <property type="protein sequence ID" value="OSX65796.1"/>
    <property type="molecule type" value="Genomic_DNA"/>
</dbReference>
<sequence length="538" mass="58617">MSNKIVAEFEEYGVSEDVLAELHNKWQSKVLSSHVADFESLDRPSTTSHPQHPPYPPHPIHAHPPHPIHQAHYQAHNPYATPHPVQVPPPPPGPQIKAEPVDSRFILSGQMQPHYGMPPLAGPQIPTARAPNGMAYPGHPPNMGSRPQSNAPAPPAPTARYPPSQQRIPQVDGPSSSSSDSPSPPPSQGYAPRSTHPSLPQPVQHAAASVDDEEAINSELDDSDSDNDGDREEDFQSLRVLDIRKLKLEDQDSFPTSAASQTCLSSVVEVLLPTCPAVLRFAGWLSLPRLRSVVLDAANVRRSATSSVISAIDMFLAAHGAKITTLELLPMTSLSYKPSPISITRLLQPDVCPALDTFVFDCREKIVSAASSPYSSPMRKPAYTPSLLAAAVPPSLLRFLDGAAAPVLSEPHRTLRRIGIRGMGISRLYPSRPTHAQLHLHAFLAHRALFPALETVRTVGLLVDASTDPYARDIFIWWTEKYEERGLDLQDGEGVVWVYTDPVEGKEAAAEEQLDSFGPTILVHKSDRRELRAAKGSV</sequence>
<evidence type="ECO:0000256" key="1">
    <source>
        <dbReference type="SAM" id="MobiDB-lite"/>
    </source>
</evidence>
<gene>
    <name evidence="2" type="ORF">POSPLADRAFT_1043388</name>
</gene>
<dbReference type="OrthoDB" id="3171058at2759"/>
<proteinExistence type="predicted"/>
<dbReference type="GeneID" id="36323247"/>
<dbReference type="AlphaFoldDB" id="A0A1X6NBH6"/>
<dbReference type="RefSeq" id="XP_024342590.1">
    <property type="nucleotide sequence ID" value="XM_024478297.1"/>
</dbReference>
<dbReference type="GO" id="GO:0006367">
    <property type="term" value="P:transcription initiation at RNA polymerase II promoter"/>
    <property type="evidence" value="ECO:0007669"/>
    <property type="project" value="InterPro"/>
</dbReference>
<evidence type="ECO:0000313" key="3">
    <source>
        <dbReference type="Proteomes" id="UP000194127"/>
    </source>
</evidence>
<name>A0A1X6NBH6_9APHY</name>
<dbReference type="PANTHER" id="PTHR12694:SF8">
    <property type="entry name" value="TRANSCRIPTION INITIATION FACTOR IIA SUBUNIT 1"/>
    <property type="match status" value="1"/>
</dbReference>
<feature type="compositionally biased region" description="Pro residues" evidence="1">
    <location>
        <begin position="85"/>
        <end position="94"/>
    </location>
</feature>
<dbReference type="PANTHER" id="PTHR12694">
    <property type="entry name" value="TRANSCRIPTION INITIATION FACTOR IIA SUBUNIT 1"/>
    <property type="match status" value="1"/>
</dbReference>
<protein>
    <submittedName>
        <fullName evidence="2">Uncharacterized protein</fullName>
    </submittedName>
</protein>
<organism evidence="2 3">
    <name type="scientific">Postia placenta MAD-698-R-SB12</name>
    <dbReference type="NCBI Taxonomy" id="670580"/>
    <lineage>
        <taxon>Eukaryota</taxon>
        <taxon>Fungi</taxon>
        <taxon>Dikarya</taxon>
        <taxon>Basidiomycota</taxon>
        <taxon>Agaricomycotina</taxon>
        <taxon>Agaricomycetes</taxon>
        <taxon>Polyporales</taxon>
        <taxon>Adustoporiaceae</taxon>
        <taxon>Rhodonia</taxon>
    </lineage>
</organism>
<dbReference type="STRING" id="670580.A0A1X6NBH6"/>
<dbReference type="Gene3D" id="1.10.287.100">
    <property type="match status" value="1"/>
</dbReference>
<accession>A0A1X6NBH6</accession>
<reference evidence="2 3" key="1">
    <citation type="submission" date="2017-04" db="EMBL/GenBank/DDBJ databases">
        <title>Genome Sequence of the Model Brown-Rot Fungus Postia placenta SB12.</title>
        <authorList>
            <consortium name="DOE Joint Genome Institute"/>
            <person name="Gaskell J."/>
            <person name="Kersten P."/>
            <person name="Larrondo L.F."/>
            <person name="Canessa P."/>
            <person name="Martinez D."/>
            <person name="Hibbett D."/>
            <person name="Schmoll M."/>
            <person name="Kubicek C.P."/>
            <person name="Martinez A.T."/>
            <person name="Yadav J."/>
            <person name="Master E."/>
            <person name="Magnuson J.K."/>
            <person name="James T."/>
            <person name="Yaver D."/>
            <person name="Berka R."/>
            <person name="Labutti K."/>
            <person name="Lipzen A."/>
            <person name="Aerts A."/>
            <person name="Barry K."/>
            <person name="Henrissat B."/>
            <person name="Blanchette R."/>
            <person name="Grigoriev I."/>
            <person name="Cullen D."/>
        </authorList>
    </citation>
    <scope>NUCLEOTIDE SEQUENCE [LARGE SCALE GENOMIC DNA]</scope>
    <source>
        <strain evidence="2 3">MAD-698-R-SB12</strain>
    </source>
</reference>
<keyword evidence="3" id="KW-1185">Reference proteome</keyword>
<dbReference type="GO" id="GO:0005672">
    <property type="term" value="C:transcription factor TFIIA complex"/>
    <property type="evidence" value="ECO:0007669"/>
    <property type="project" value="InterPro"/>
</dbReference>
<dbReference type="Pfam" id="PF03153">
    <property type="entry name" value="TFIIA"/>
    <property type="match status" value="1"/>
</dbReference>
<dbReference type="Proteomes" id="UP000194127">
    <property type="component" value="Unassembled WGS sequence"/>
</dbReference>
<evidence type="ECO:0000313" key="2">
    <source>
        <dbReference type="EMBL" id="OSX65796.1"/>
    </source>
</evidence>